<evidence type="ECO:0000256" key="1">
    <source>
        <dbReference type="ARBA" id="ARBA00022490"/>
    </source>
</evidence>
<reference evidence="10 11" key="1">
    <citation type="submission" date="2019-08" db="EMBL/GenBank/DDBJ databases">
        <title>Pelomicrobium methylotrophicum gen. nov., sp. nov. a moderately thermophilic, facultatively anaerobic, lithoautotrophic and methylotrophic bacterium isolated from a terrestrial mud volcano.</title>
        <authorList>
            <person name="Slobodkina G.B."/>
            <person name="Merkel A.Y."/>
            <person name="Slobodkin A.I."/>
        </authorList>
    </citation>
    <scope>NUCLEOTIDE SEQUENCE [LARGE SCALE GENOMIC DNA]</scope>
    <source>
        <strain evidence="10 11">SM250</strain>
    </source>
</reference>
<dbReference type="FunFam" id="1.10.8.100:FF:000001">
    <property type="entry name" value="Ribosomal RNA small subunit methyltransferase A"/>
    <property type="match status" value="1"/>
</dbReference>
<protein>
    <recommendedName>
        <fullName evidence="7">Ribosomal RNA small subunit methyltransferase A</fullName>
        <ecNumber evidence="7">2.1.1.182</ecNumber>
    </recommendedName>
    <alternativeName>
        <fullName evidence="7">16S rRNA (adenine(1518)-N(6)/adenine(1519)-N(6))-dimethyltransferase</fullName>
    </alternativeName>
    <alternativeName>
        <fullName evidence="7">16S rRNA dimethyladenosine transferase</fullName>
    </alternativeName>
    <alternativeName>
        <fullName evidence="7">16S rRNA dimethylase</fullName>
    </alternativeName>
    <alternativeName>
        <fullName evidence="7">S-adenosylmethionine-6-N', N'-adenosyl(rRNA) dimethyltransferase</fullName>
    </alternativeName>
</protein>
<keyword evidence="3 7" id="KW-0489">Methyltransferase</keyword>
<name>A0A5C7EQZ6_9PROT</name>
<feature type="binding site" evidence="7 8">
    <location>
        <position position="13"/>
    </location>
    <ligand>
        <name>S-adenosyl-L-methionine</name>
        <dbReference type="ChEBI" id="CHEBI:59789"/>
    </ligand>
</feature>
<dbReference type="InterPro" id="IPR020596">
    <property type="entry name" value="rRNA_Ade_Mease_Trfase_CS"/>
</dbReference>
<evidence type="ECO:0000256" key="2">
    <source>
        <dbReference type="ARBA" id="ARBA00022552"/>
    </source>
</evidence>
<dbReference type="Gene3D" id="1.10.8.100">
    <property type="entry name" value="Ribosomal RNA adenine dimethylase-like, domain 2"/>
    <property type="match status" value="1"/>
</dbReference>
<evidence type="ECO:0000256" key="7">
    <source>
        <dbReference type="HAMAP-Rule" id="MF_00607"/>
    </source>
</evidence>
<dbReference type="AlphaFoldDB" id="A0A5C7EQZ6"/>
<dbReference type="GO" id="GO:0003723">
    <property type="term" value="F:RNA binding"/>
    <property type="evidence" value="ECO:0007669"/>
    <property type="project" value="UniProtKB-UniRule"/>
</dbReference>
<evidence type="ECO:0000256" key="8">
    <source>
        <dbReference type="PROSITE-ProRule" id="PRU01026"/>
    </source>
</evidence>
<sequence>MHIPRKRFGQHFLVEPRVIARIVEAVEPRPGERVVEIGPGHGALTAPLLERAGHLTVVEIDRDLAAALRARYPEEQLAVHCADALRFDFGALGAGLRLVGNLPYNVSTPLLFHLERFASQVRDMHFMLQKEVVDRMAAGAGTAHYGRLSVALQYRFRIERLFDVAPHAFKPAPQVHSAFVRLVPHPCLPHPARSEALFRKMVTAAFSQRRKMLRNALGAFLKEADWAALGIDPRLRPEMLGVDAFVAAANFVAERWDVAGAATPSDERAGKVRR</sequence>
<organism evidence="10 11">
    <name type="scientific">Pelomicrobium methylotrophicum</name>
    <dbReference type="NCBI Taxonomy" id="2602750"/>
    <lineage>
        <taxon>Bacteria</taxon>
        <taxon>Pseudomonadati</taxon>
        <taxon>Pseudomonadota</taxon>
        <taxon>Hydrogenophilia</taxon>
        <taxon>Hydrogenophilia incertae sedis</taxon>
        <taxon>Pelomicrobium</taxon>
    </lineage>
</organism>
<evidence type="ECO:0000256" key="6">
    <source>
        <dbReference type="ARBA" id="ARBA00022884"/>
    </source>
</evidence>
<keyword evidence="5 7" id="KW-0949">S-adenosyl-L-methionine</keyword>
<dbReference type="SUPFAM" id="SSF53335">
    <property type="entry name" value="S-adenosyl-L-methionine-dependent methyltransferases"/>
    <property type="match status" value="1"/>
</dbReference>
<dbReference type="FunCoup" id="A0A5C7EQZ6">
    <property type="interactions" value="515"/>
</dbReference>
<evidence type="ECO:0000256" key="4">
    <source>
        <dbReference type="ARBA" id="ARBA00022679"/>
    </source>
</evidence>
<proteinExistence type="inferred from homology"/>
<dbReference type="GO" id="GO:0052908">
    <property type="term" value="F:16S rRNA (adenine(1518)-N(6)/adenine(1519)-N(6))-dimethyltransferase activity"/>
    <property type="evidence" value="ECO:0007669"/>
    <property type="project" value="UniProtKB-EC"/>
</dbReference>
<keyword evidence="11" id="KW-1185">Reference proteome</keyword>
<dbReference type="SMART" id="SM00650">
    <property type="entry name" value="rADc"/>
    <property type="match status" value="1"/>
</dbReference>
<dbReference type="GO" id="GO:0005829">
    <property type="term" value="C:cytosol"/>
    <property type="evidence" value="ECO:0007669"/>
    <property type="project" value="TreeGrafter"/>
</dbReference>
<accession>A0A5C7EQZ6</accession>
<feature type="domain" description="Ribosomal RNA adenine methylase transferase N-terminal" evidence="9">
    <location>
        <begin position="18"/>
        <end position="186"/>
    </location>
</feature>
<dbReference type="CDD" id="cd02440">
    <property type="entry name" value="AdoMet_MTases"/>
    <property type="match status" value="1"/>
</dbReference>
<dbReference type="PANTHER" id="PTHR11727">
    <property type="entry name" value="DIMETHYLADENOSINE TRANSFERASE"/>
    <property type="match status" value="1"/>
</dbReference>
<comment type="similarity">
    <text evidence="7">Belongs to the class I-like SAM-binding methyltransferase superfamily. rRNA adenine N(6)-methyltransferase family. RsmA subfamily.</text>
</comment>
<dbReference type="InterPro" id="IPR023165">
    <property type="entry name" value="rRNA_Ade_diMease-like_C"/>
</dbReference>
<dbReference type="PANTHER" id="PTHR11727:SF7">
    <property type="entry name" value="DIMETHYLADENOSINE TRANSFERASE-RELATED"/>
    <property type="match status" value="1"/>
</dbReference>
<dbReference type="EC" id="2.1.1.182" evidence="7"/>
<dbReference type="InterPro" id="IPR020598">
    <property type="entry name" value="rRNA_Ade_methylase_Trfase_N"/>
</dbReference>
<feature type="binding site" evidence="7 8">
    <location>
        <position position="11"/>
    </location>
    <ligand>
        <name>S-adenosyl-L-methionine</name>
        <dbReference type="ChEBI" id="CHEBI:59789"/>
    </ligand>
</feature>
<dbReference type="InterPro" id="IPR001737">
    <property type="entry name" value="KsgA/Erm"/>
</dbReference>
<dbReference type="NCBIfam" id="TIGR00755">
    <property type="entry name" value="ksgA"/>
    <property type="match status" value="1"/>
</dbReference>
<dbReference type="PROSITE" id="PS01131">
    <property type="entry name" value="RRNA_A_DIMETH"/>
    <property type="match status" value="1"/>
</dbReference>
<dbReference type="RefSeq" id="WP_147800525.1">
    <property type="nucleotide sequence ID" value="NZ_VPFL01000018.1"/>
</dbReference>
<comment type="subcellular location">
    <subcellularLocation>
        <location evidence="7">Cytoplasm</location>
    </subcellularLocation>
</comment>
<evidence type="ECO:0000313" key="11">
    <source>
        <dbReference type="Proteomes" id="UP000321201"/>
    </source>
</evidence>
<evidence type="ECO:0000256" key="3">
    <source>
        <dbReference type="ARBA" id="ARBA00022603"/>
    </source>
</evidence>
<dbReference type="OrthoDB" id="9814755at2"/>
<dbReference type="PROSITE" id="PS51689">
    <property type="entry name" value="SAM_RNA_A_N6_MT"/>
    <property type="match status" value="1"/>
</dbReference>
<gene>
    <name evidence="7 10" type="primary">rsmA</name>
    <name evidence="7" type="synonym">ksgA</name>
    <name evidence="10" type="ORF">FR698_12465</name>
</gene>
<comment type="function">
    <text evidence="7">Specifically dimethylates two adjacent adenosines (A1518 and A1519) in the loop of a conserved hairpin near the 3'-end of 16S rRNA in the 30S particle. May play a critical role in biogenesis of 30S subunits.</text>
</comment>
<feature type="binding site" evidence="7 8">
    <location>
        <position position="59"/>
    </location>
    <ligand>
        <name>S-adenosyl-L-methionine</name>
        <dbReference type="ChEBI" id="CHEBI:59789"/>
    </ligand>
</feature>
<evidence type="ECO:0000259" key="9">
    <source>
        <dbReference type="SMART" id="SM00650"/>
    </source>
</evidence>
<keyword evidence="1 7" id="KW-0963">Cytoplasm</keyword>
<dbReference type="EMBL" id="VPFL01000018">
    <property type="protein sequence ID" value="TXF11005.1"/>
    <property type="molecule type" value="Genomic_DNA"/>
</dbReference>
<comment type="catalytic activity">
    <reaction evidence="7">
        <text>adenosine(1518)/adenosine(1519) in 16S rRNA + 4 S-adenosyl-L-methionine = N(6)-dimethyladenosine(1518)/N(6)-dimethyladenosine(1519) in 16S rRNA + 4 S-adenosyl-L-homocysteine + 4 H(+)</text>
        <dbReference type="Rhea" id="RHEA:19609"/>
        <dbReference type="Rhea" id="RHEA-COMP:10232"/>
        <dbReference type="Rhea" id="RHEA-COMP:10233"/>
        <dbReference type="ChEBI" id="CHEBI:15378"/>
        <dbReference type="ChEBI" id="CHEBI:57856"/>
        <dbReference type="ChEBI" id="CHEBI:59789"/>
        <dbReference type="ChEBI" id="CHEBI:74411"/>
        <dbReference type="ChEBI" id="CHEBI:74493"/>
        <dbReference type="EC" id="2.1.1.182"/>
    </reaction>
</comment>
<evidence type="ECO:0000256" key="5">
    <source>
        <dbReference type="ARBA" id="ARBA00022691"/>
    </source>
</evidence>
<dbReference type="Gene3D" id="3.40.50.150">
    <property type="entry name" value="Vaccinia Virus protein VP39"/>
    <property type="match status" value="1"/>
</dbReference>
<dbReference type="InterPro" id="IPR029063">
    <property type="entry name" value="SAM-dependent_MTases_sf"/>
</dbReference>
<feature type="binding site" evidence="7 8">
    <location>
        <position position="83"/>
    </location>
    <ligand>
        <name>S-adenosyl-L-methionine</name>
        <dbReference type="ChEBI" id="CHEBI:59789"/>
    </ligand>
</feature>
<feature type="binding site" evidence="7 8">
    <location>
        <position position="38"/>
    </location>
    <ligand>
        <name>S-adenosyl-L-methionine</name>
        <dbReference type="ChEBI" id="CHEBI:59789"/>
    </ligand>
</feature>
<keyword evidence="4 7" id="KW-0808">Transferase</keyword>
<dbReference type="Proteomes" id="UP000321201">
    <property type="component" value="Unassembled WGS sequence"/>
</dbReference>
<dbReference type="InParanoid" id="A0A5C7EQZ6"/>
<dbReference type="HAMAP" id="MF_00607">
    <property type="entry name" value="16SrRNA_methyltr_A"/>
    <property type="match status" value="1"/>
</dbReference>
<keyword evidence="2 7" id="KW-0698">rRNA processing</keyword>
<evidence type="ECO:0000313" key="10">
    <source>
        <dbReference type="EMBL" id="TXF11005.1"/>
    </source>
</evidence>
<comment type="caution">
    <text evidence="10">The sequence shown here is derived from an EMBL/GenBank/DDBJ whole genome shotgun (WGS) entry which is preliminary data.</text>
</comment>
<dbReference type="Pfam" id="PF00398">
    <property type="entry name" value="RrnaAD"/>
    <property type="match status" value="1"/>
</dbReference>
<keyword evidence="6 7" id="KW-0694">RNA-binding</keyword>
<feature type="binding site" evidence="7 8">
    <location>
        <position position="101"/>
    </location>
    <ligand>
        <name>S-adenosyl-L-methionine</name>
        <dbReference type="ChEBI" id="CHEBI:59789"/>
    </ligand>
</feature>
<dbReference type="InterPro" id="IPR011530">
    <property type="entry name" value="rRNA_adenine_dimethylase"/>
</dbReference>